<organism evidence="1 2">
    <name type="scientific">Peronosclerospora sorghi</name>
    <dbReference type="NCBI Taxonomy" id="230839"/>
    <lineage>
        <taxon>Eukaryota</taxon>
        <taxon>Sar</taxon>
        <taxon>Stramenopiles</taxon>
        <taxon>Oomycota</taxon>
        <taxon>Peronosporomycetes</taxon>
        <taxon>Peronosporales</taxon>
        <taxon>Peronosporaceae</taxon>
        <taxon>Peronosclerospora</taxon>
    </lineage>
</organism>
<gene>
    <name evidence="1" type="ORF">PsorP6_007084</name>
</gene>
<proteinExistence type="predicted"/>
<evidence type="ECO:0000313" key="2">
    <source>
        <dbReference type="Proteomes" id="UP001163321"/>
    </source>
</evidence>
<comment type="caution">
    <text evidence="1">The sequence shown here is derived from an EMBL/GenBank/DDBJ whole genome shotgun (WGS) entry which is preliminary data.</text>
</comment>
<evidence type="ECO:0000313" key="1">
    <source>
        <dbReference type="EMBL" id="KAI9914699.1"/>
    </source>
</evidence>
<protein>
    <submittedName>
        <fullName evidence="1">Uncharacterized protein</fullName>
    </submittedName>
</protein>
<dbReference type="Proteomes" id="UP001163321">
    <property type="component" value="Chromosome 3"/>
</dbReference>
<sequence length="727" mass="80731">MFRRPPASASVCASSSSLLCPLWTKLTPVPGSPAPSPRSGHAMTYLPPTHSLLVFGGADGQVFYHDLFVLPLGPSPLSSTPPPALEWQHLAVSHRPCPVDACPISDAGGGRDYHTMHYVASSSSDDDDEKGGHVLRVLVFGNRVTVAEGPGSSSSSTENMAQTFTTATFRVELVRVHQASRVAEWDTQWLDATSAWKPRARHAHSSVVVQRDRVYIFGGTDAMSSVYFNDFFYYDATRHEWHDLAREITGPVPPPRAFAGLTASDDGRTLFLFGGTDGTHEFGTLFLYHVDQCRWDSLRGATRGERPLCRINHSLTFVAPHHVVHFGGRRRHVRQNQVFVYNVATRTWREVDGGGQKDRPDDTEAHEPPRGRTAHATVRLPSPDAADAVQELIVFGGYAGSHQWLDDLYVVSLGPRELVEDPATCSTRTQSHKEGATPRVEAAGPSVPLRLSMDNEEDQAWEAGAVDTQERPFTDLGVLSDITYQKRQQAVPAAPAPRTNEDNSTRKKRQRSREDVDETRESGRGSSPPPSQAALGKIQTSLVHLCEQQPRVDETLARILSLLSRDDTTRAQDELQLHTLLRRHMDEHRASLEAATRRNEALAQRLAQSEAARASLHETLVARDTELAVYKQKLHAIVAPLTERIEAMESSHRHHCTMSRVMESKLSAVDDFLDDLRNARGEDTEPDERSPEERQGYVDECLHVREGKGWRSRAFDCVVLDHPSPAY</sequence>
<dbReference type="EMBL" id="CM047582">
    <property type="protein sequence ID" value="KAI9914699.1"/>
    <property type="molecule type" value="Genomic_DNA"/>
</dbReference>
<accession>A0ACC0W7I3</accession>
<keyword evidence="2" id="KW-1185">Reference proteome</keyword>
<name>A0ACC0W7I3_9STRA</name>
<reference evidence="1 2" key="1">
    <citation type="journal article" date="2022" name="bioRxiv">
        <title>The genome of the oomycete Peronosclerospora sorghi, a cosmopolitan pathogen of maize and sorghum, is inflated with dispersed pseudogenes.</title>
        <authorList>
            <person name="Fletcher K."/>
            <person name="Martin F."/>
            <person name="Isakeit T."/>
            <person name="Cavanaugh K."/>
            <person name="Magill C."/>
            <person name="Michelmore R."/>
        </authorList>
    </citation>
    <scope>NUCLEOTIDE SEQUENCE [LARGE SCALE GENOMIC DNA]</scope>
    <source>
        <strain evidence="1">P6</strain>
    </source>
</reference>